<dbReference type="InParanoid" id="B9SSC7"/>
<dbReference type="EMBL" id="EQ974112">
    <property type="protein sequence ID" value="EEF33476.1"/>
    <property type="molecule type" value="Genomic_DNA"/>
</dbReference>
<sequence length="125" mass="14079">MMTHQKNHDSSGYLHSLPTFGDYGKHVTPGTAMESTPTVRTNSTQRWTPIKVNFDSASNPNGRVGLQSMLWAIHNGWSSVEFEGDAFALTHRCHIIYVTSILFTCNLNAHLVAAQAKFVWQQQRF</sequence>
<protein>
    <submittedName>
        <fullName evidence="1">Uncharacterized protein</fullName>
    </submittedName>
</protein>
<proteinExistence type="predicted"/>
<accession>B9SSC7</accession>
<keyword evidence="2" id="KW-1185">Reference proteome</keyword>
<dbReference type="Proteomes" id="UP000008311">
    <property type="component" value="Unassembled WGS sequence"/>
</dbReference>
<evidence type="ECO:0000313" key="2">
    <source>
        <dbReference type="Proteomes" id="UP000008311"/>
    </source>
</evidence>
<evidence type="ECO:0000313" key="1">
    <source>
        <dbReference type="EMBL" id="EEF33476.1"/>
    </source>
</evidence>
<name>B9SSC7_RICCO</name>
<gene>
    <name evidence="1" type="ORF">RCOM_0187640</name>
</gene>
<dbReference type="AlphaFoldDB" id="B9SSC7"/>
<organism evidence="1 2">
    <name type="scientific">Ricinus communis</name>
    <name type="common">Castor bean</name>
    <dbReference type="NCBI Taxonomy" id="3988"/>
    <lineage>
        <taxon>Eukaryota</taxon>
        <taxon>Viridiplantae</taxon>
        <taxon>Streptophyta</taxon>
        <taxon>Embryophyta</taxon>
        <taxon>Tracheophyta</taxon>
        <taxon>Spermatophyta</taxon>
        <taxon>Magnoliopsida</taxon>
        <taxon>eudicotyledons</taxon>
        <taxon>Gunneridae</taxon>
        <taxon>Pentapetalae</taxon>
        <taxon>rosids</taxon>
        <taxon>fabids</taxon>
        <taxon>Malpighiales</taxon>
        <taxon>Euphorbiaceae</taxon>
        <taxon>Acalyphoideae</taxon>
        <taxon>Acalypheae</taxon>
        <taxon>Ricinus</taxon>
    </lineage>
</organism>
<reference evidence="2" key="1">
    <citation type="journal article" date="2010" name="Nat. Biotechnol.">
        <title>Draft genome sequence of the oilseed species Ricinus communis.</title>
        <authorList>
            <person name="Chan A.P."/>
            <person name="Crabtree J."/>
            <person name="Zhao Q."/>
            <person name="Lorenzi H."/>
            <person name="Orvis J."/>
            <person name="Puiu D."/>
            <person name="Melake-Berhan A."/>
            <person name="Jones K.M."/>
            <person name="Redman J."/>
            <person name="Chen G."/>
            <person name="Cahoon E.B."/>
            <person name="Gedil M."/>
            <person name="Stanke M."/>
            <person name="Haas B.J."/>
            <person name="Wortman J.R."/>
            <person name="Fraser-Liggett C.M."/>
            <person name="Ravel J."/>
            <person name="Rabinowicz P.D."/>
        </authorList>
    </citation>
    <scope>NUCLEOTIDE SEQUENCE [LARGE SCALE GENOMIC DNA]</scope>
    <source>
        <strain evidence="2">cv. Hale</strain>
    </source>
</reference>